<feature type="compositionally biased region" description="Basic and acidic residues" evidence="1">
    <location>
        <begin position="680"/>
        <end position="691"/>
    </location>
</feature>
<organism evidence="2 3">
    <name type="scientific">Tuber aestivum</name>
    <name type="common">summer truffle</name>
    <dbReference type="NCBI Taxonomy" id="59557"/>
    <lineage>
        <taxon>Eukaryota</taxon>
        <taxon>Fungi</taxon>
        <taxon>Dikarya</taxon>
        <taxon>Ascomycota</taxon>
        <taxon>Pezizomycotina</taxon>
        <taxon>Pezizomycetes</taxon>
        <taxon>Pezizales</taxon>
        <taxon>Tuberaceae</taxon>
        <taxon>Tuber</taxon>
    </lineage>
</organism>
<feature type="compositionally biased region" description="Polar residues" evidence="1">
    <location>
        <begin position="572"/>
        <end position="581"/>
    </location>
</feature>
<feature type="compositionally biased region" description="Low complexity" evidence="1">
    <location>
        <begin position="605"/>
        <end position="624"/>
    </location>
</feature>
<feature type="compositionally biased region" description="Low complexity" evidence="1">
    <location>
        <begin position="337"/>
        <end position="349"/>
    </location>
</feature>
<dbReference type="EMBL" id="LN890990">
    <property type="protein sequence ID" value="CUS12502.1"/>
    <property type="molecule type" value="Genomic_DNA"/>
</dbReference>
<dbReference type="Proteomes" id="UP001412239">
    <property type="component" value="Unassembled WGS sequence"/>
</dbReference>
<feature type="region of interest" description="Disordered" evidence="1">
    <location>
        <begin position="1"/>
        <end position="182"/>
    </location>
</feature>
<keyword evidence="3" id="KW-1185">Reference proteome</keyword>
<feature type="compositionally biased region" description="Low complexity" evidence="1">
    <location>
        <begin position="1"/>
        <end position="16"/>
    </location>
</feature>
<proteinExistence type="predicted"/>
<name>A0A292PY38_9PEZI</name>
<sequence>MPSLLPLLSSGSSPAPAAGPSPPATPKKVPKKLRRRNPPSPSLSTSHQRLPSAGSSTISLPKSRPSSSRSTTSKHGWFAGPATPHPSGDGHKGDWSPEEFPPRPPLPAQPAGMMTPPESGSPELRMARNLHEQQHGRSMSTSLVATAETPRQTERRGSLVPAPSEPPPQQTQRRPPNLLLKKNGREVFKAFSYDMCSSMPVSPPPTSQPPGSVQPSYLGTAQYPNNLLQQAQPDMPPTLRLGPPIKAQSFPTPLDTNVPPITPAQQRLVGGRTPNGSPILPPLPSFQSGGFGFDNPNEPYSKPKPSPTYPGRSKYKPVSFSGAPEPSKNAPVPPRWSQQVLPPQSQQVEEPQEVRESEADEVAPEPMSFHAITAEEPIVLPSSSETSPQSSPELKGAEFSEPPPKPRGSTKPNERSSFLGGWKLALINSRGASASPEDEKAASPDGDAPVGVGDGGGWIHKRKGSFSSTRPPSAEKSKHKQFGQEYKEFRAQKKAGSAASSKRTSRENSAPTSPAEGTGVSAILGGAGSSKHGSGEKMRSSEARQMRREDESGVEANEIVGLDVAVKQMNLLEQQLRSGQPLSPPDSRDGETPSVELDKGYLAGSEQSRTSQSSSAASSSVPSPIENQKGQNPVLGPPPAHKKNGSKGKSRSPLRHEIDSSSAPSSPLAPAPPASAQKGKGKEVDGKRVQESSKSSSRHYSNSQYPPPSDYLGQPKNSGAPAGNGSPAAGPPAPSKPIAKLFVICCRCKYWHDLPSIMYRAMVENGGATRYTCVVYMHQKHHGLDV</sequence>
<evidence type="ECO:0000313" key="3">
    <source>
        <dbReference type="Proteomes" id="UP001412239"/>
    </source>
</evidence>
<protein>
    <submittedName>
        <fullName evidence="2">Uncharacterized protein</fullName>
    </submittedName>
</protein>
<feature type="compositionally biased region" description="Low complexity" evidence="1">
    <location>
        <begin position="55"/>
        <end position="74"/>
    </location>
</feature>
<evidence type="ECO:0000256" key="1">
    <source>
        <dbReference type="SAM" id="MobiDB-lite"/>
    </source>
</evidence>
<gene>
    <name evidence="2" type="ORF">GSTUAT00003467001</name>
</gene>
<feature type="region of interest" description="Disordered" evidence="1">
    <location>
        <begin position="199"/>
        <end position="557"/>
    </location>
</feature>
<feature type="compositionally biased region" description="Low complexity" evidence="1">
    <location>
        <begin position="381"/>
        <end position="393"/>
    </location>
</feature>
<accession>A0A292PY38</accession>
<feature type="compositionally biased region" description="Basic residues" evidence="1">
    <location>
        <begin position="28"/>
        <end position="37"/>
    </location>
</feature>
<feature type="compositionally biased region" description="Basic and acidic residues" evidence="1">
    <location>
        <begin position="533"/>
        <end position="551"/>
    </location>
</feature>
<feature type="compositionally biased region" description="Low complexity" evidence="1">
    <location>
        <begin position="717"/>
        <end position="728"/>
    </location>
</feature>
<feature type="compositionally biased region" description="Basic residues" evidence="1">
    <location>
        <begin position="640"/>
        <end position="653"/>
    </location>
</feature>
<feature type="region of interest" description="Disordered" evidence="1">
    <location>
        <begin position="572"/>
        <end position="733"/>
    </location>
</feature>
<feature type="compositionally biased region" description="Low complexity" evidence="1">
    <location>
        <begin position="692"/>
        <end position="703"/>
    </location>
</feature>
<evidence type="ECO:0000313" key="2">
    <source>
        <dbReference type="EMBL" id="CUS12502.1"/>
    </source>
</evidence>
<reference evidence="2" key="1">
    <citation type="submission" date="2015-10" db="EMBL/GenBank/DDBJ databases">
        <authorList>
            <person name="Regsiter A."/>
            <person name="william w."/>
        </authorList>
    </citation>
    <scope>NUCLEOTIDE SEQUENCE</scope>
    <source>
        <strain evidence="2">Montdore</strain>
    </source>
</reference>
<feature type="compositionally biased region" description="Basic and acidic residues" evidence="1">
    <location>
        <begin position="125"/>
        <end position="135"/>
    </location>
</feature>
<feature type="compositionally biased region" description="Basic and acidic residues" evidence="1">
    <location>
        <begin position="586"/>
        <end position="599"/>
    </location>
</feature>
<dbReference type="AlphaFoldDB" id="A0A292PY38"/>
<feature type="compositionally biased region" description="Polar residues" evidence="1">
    <location>
        <begin position="217"/>
        <end position="232"/>
    </location>
</feature>